<evidence type="ECO:0000259" key="5">
    <source>
        <dbReference type="SMART" id="SM00363"/>
    </source>
</evidence>
<dbReference type="InterPro" id="IPR042092">
    <property type="entry name" value="PsdUridine_s_RsuA/RluB/E/F_cat"/>
</dbReference>
<dbReference type="Gene3D" id="3.10.290.10">
    <property type="entry name" value="RNA-binding S4 domain"/>
    <property type="match status" value="1"/>
</dbReference>
<protein>
    <recommendedName>
        <fullName evidence="4">Pseudouridine synthase</fullName>
        <ecNumber evidence="4">5.4.99.-</ecNumber>
    </recommendedName>
</protein>
<name>A0ABT9Y7E3_9FIRM</name>
<dbReference type="NCBIfam" id="TIGR00093">
    <property type="entry name" value="pseudouridine synthase"/>
    <property type="match status" value="1"/>
</dbReference>
<dbReference type="CDD" id="cd02870">
    <property type="entry name" value="PseudoU_synth_RsuA_like"/>
    <property type="match status" value="1"/>
</dbReference>
<evidence type="ECO:0000313" key="6">
    <source>
        <dbReference type="EMBL" id="MDQ0203748.1"/>
    </source>
</evidence>
<dbReference type="SUPFAM" id="SSF55120">
    <property type="entry name" value="Pseudouridine synthase"/>
    <property type="match status" value="1"/>
</dbReference>
<dbReference type="SUPFAM" id="SSF55174">
    <property type="entry name" value="Alpha-L RNA-binding motif"/>
    <property type="match status" value="1"/>
</dbReference>
<evidence type="ECO:0000256" key="3">
    <source>
        <dbReference type="PROSITE-ProRule" id="PRU00182"/>
    </source>
</evidence>
<dbReference type="CDD" id="cd00165">
    <property type="entry name" value="S4"/>
    <property type="match status" value="1"/>
</dbReference>
<dbReference type="PROSITE" id="PS01149">
    <property type="entry name" value="PSI_RSU"/>
    <property type="match status" value="1"/>
</dbReference>
<dbReference type="Proteomes" id="UP001239167">
    <property type="component" value="Unassembled WGS sequence"/>
</dbReference>
<comment type="similarity">
    <text evidence="1 4">Belongs to the pseudouridine synthase RsuA family.</text>
</comment>
<dbReference type="EC" id="5.4.99.-" evidence="4"/>
<dbReference type="InterPro" id="IPR018496">
    <property type="entry name" value="PsdUridine_synth_RsuA/RluB_CS"/>
</dbReference>
<dbReference type="InterPro" id="IPR050343">
    <property type="entry name" value="RsuA_PseudoU_synthase"/>
</dbReference>
<keyword evidence="7" id="KW-1185">Reference proteome</keyword>
<organism evidence="6 7">
    <name type="scientific">Pectinatus haikarae</name>
    <dbReference type="NCBI Taxonomy" id="349096"/>
    <lineage>
        <taxon>Bacteria</taxon>
        <taxon>Bacillati</taxon>
        <taxon>Bacillota</taxon>
        <taxon>Negativicutes</taxon>
        <taxon>Selenomonadales</taxon>
        <taxon>Selenomonadaceae</taxon>
        <taxon>Pectinatus</taxon>
    </lineage>
</organism>
<dbReference type="Gene3D" id="3.30.70.580">
    <property type="entry name" value="Pseudouridine synthase I, catalytic domain, N-terminal subdomain"/>
    <property type="match status" value="1"/>
</dbReference>
<evidence type="ECO:0000256" key="4">
    <source>
        <dbReference type="RuleBase" id="RU003887"/>
    </source>
</evidence>
<dbReference type="Gene3D" id="3.30.70.1560">
    <property type="entry name" value="Alpha-L RNA-binding motif"/>
    <property type="match status" value="1"/>
</dbReference>
<dbReference type="SMART" id="SM00363">
    <property type="entry name" value="S4"/>
    <property type="match status" value="1"/>
</dbReference>
<dbReference type="GO" id="GO:0160139">
    <property type="term" value="F:23S rRNA pseudouridine(2605) synthase activity"/>
    <property type="evidence" value="ECO:0007669"/>
    <property type="project" value="UniProtKB-EC"/>
</dbReference>
<dbReference type="PANTHER" id="PTHR47683">
    <property type="entry name" value="PSEUDOURIDINE SYNTHASE FAMILY PROTEIN-RELATED"/>
    <property type="match status" value="1"/>
</dbReference>
<comment type="caution">
    <text evidence="6">The sequence shown here is derived from an EMBL/GenBank/DDBJ whole genome shotgun (WGS) entry which is preliminary data.</text>
</comment>
<gene>
    <name evidence="6" type="ORF">J2S01_001467</name>
</gene>
<dbReference type="InterPro" id="IPR036986">
    <property type="entry name" value="S4_RNA-bd_sf"/>
</dbReference>
<accession>A0ABT9Y7E3</accession>
<dbReference type="PANTHER" id="PTHR47683:SF2">
    <property type="entry name" value="RNA-BINDING S4 DOMAIN-CONTAINING PROTEIN"/>
    <property type="match status" value="1"/>
</dbReference>
<evidence type="ECO:0000256" key="1">
    <source>
        <dbReference type="ARBA" id="ARBA00008348"/>
    </source>
</evidence>
<evidence type="ECO:0000313" key="7">
    <source>
        <dbReference type="Proteomes" id="UP001239167"/>
    </source>
</evidence>
<dbReference type="InterPro" id="IPR000748">
    <property type="entry name" value="PsdUridine_synth_RsuA/RluB/E/F"/>
</dbReference>
<dbReference type="EMBL" id="JAUSUE010000009">
    <property type="protein sequence ID" value="MDQ0203748.1"/>
    <property type="molecule type" value="Genomic_DNA"/>
</dbReference>
<sequence>MERLQKFIAGCGVASRRYAESLIDSGRISVNGKIVRQQGITVDAIKDVVRFDGNIIKKAEEKVYIILYKPKGFISTVKDEHGRKTIMQLVADIPQRIFPVGRLDNNTEGLILLTNDGDLMQKLLHPKFKVEKVYSATIAGRLSSENLGRLRHGIMLKDGVTAPADVKIIKYDDSTNRSRIQLKIHEGRNRQVRRMFEATGNDVLTLKRKQFAGLDMKGLKRGKYRRLTEEELTQLITVITENNL</sequence>
<dbReference type="PROSITE" id="PS50889">
    <property type="entry name" value="S4"/>
    <property type="match status" value="1"/>
</dbReference>
<keyword evidence="3" id="KW-0694">RNA-binding</keyword>
<dbReference type="InterPro" id="IPR020094">
    <property type="entry name" value="TruA/RsuA/RluB/E/F_N"/>
</dbReference>
<feature type="domain" description="RNA-binding S4" evidence="5">
    <location>
        <begin position="2"/>
        <end position="66"/>
    </location>
</feature>
<dbReference type="Pfam" id="PF00849">
    <property type="entry name" value="PseudoU_synth_2"/>
    <property type="match status" value="1"/>
</dbReference>
<dbReference type="InterPro" id="IPR006145">
    <property type="entry name" value="PsdUridine_synth_RsuA/RluA"/>
</dbReference>
<keyword evidence="2 4" id="KW-0413">Isomerase</keyword>
<dbReference type="InterPro" id="IPR020103">
    <property type="entry name" value="PsdUridine_synth_cat_dom_sf"/>
</dbReference>
<evidence type="ECO:0000256" key="2">
    <source>
        <dbReference type="ARBA" id="ARBA00023235"/>
    </source>
</evidence>
<proteinExistence type="inferred from homology"/>
<reference evidence="6 7" key="1">
    <citation type="submission" date="2023-07" db="EMBL/GenBank/DDBJ databases">
        <title>Genomic Encyclopedia of Type Strains, Phase IV (KMG-IV): sequencing the most valuable type-strain genomes for metagenomic binning, comparative biology and taxonomic classification.</title>
        <authorList>
            <person name="Goeker M."/>
        </authorList>
    </citation>
    <scope>NUCLEOTIDE SEQUENCE [LARGE SCALE GENOMIC DNA]</scope>
    <source>
        <strain evidence="6 7">DSM 16980</strain>
    </source>
</reference>
<dbReference type="InterPro" id="IPR002942">
    <property type="entry name" value="S4_RNA-bd"/>
</dbReference>
<dbReference type="Pfam" id="PF01479">
    <property type="entry name" value="S4"/>
    <property type="match status" value="1"/>
</dbReference>